<name>A0A6V6Z2P9_9FLAO</name>
<comment type="caution">
    <text evidence="1">The sequence shown here is derived from an EMBL/GenBank/DDBJ whole genome shotgun (WGS) entry which is preliminary data.</text>
</comment>
<dbReference type="RefSeq" id="WP_167343458.1">
    <property type="nucleotide sequence ID" value="NZ_CAIJDO010000162.1"/>
</dbReference>
<evidence type="ECO:0000313" key="2">
    <source>
        <dbReference type="Proteomes" id="UP000556700"/>
    </source>
</evidence>
<dbReference type="AlphaFoldDB" id="A0A6V6Z2P9"/>
<gene>
    <name evidence="1" type="ORF">FLACHUCJ7_02627</name>
</gene>
<organism evidence="1 2">
    <name type="scientific">Flavobacterium chungangense</name>
    <dbReference type="NCBI Taxonomy" id="554283"/>
    <lineage>
        <taxon>Bacteria</taxon>
        <taxon>Pseudomonadati</taxon>
        <taxon>Bacteroidota</taxon>
        <taxon>Flavobacteriia</taxon>
        <taxon>Flavobacteriales</taxon>
        <taxon>Flavobacteriaceae</taxon>
        <taxon>Flavobacterium</taxon>
    </lineage>
</organism>
<evidence type="ECO:0000313" key="1">
    <source>
        <dbReference type="EMBL" id="CAD0006013.1"/>
    </source>
</evidence>
<proteinExistence type="predicted"/>
<accession>A0A6V6Z2P9</accession>
<dbReference type="EMBL" id="CAIJDO010000162">
    <property type="protein sequence ID" value="CAD0006013.1"/>
    <property type="molecule type" value="Genomic_DNA"/>
</dbReference>
<protein>
    <submittedName>
        <fullName evidence="1">Uncharacterized protein</fullName>
    </submittedName>
</protein>
<keyword evidence="2" id="KW-1185">Reference proteome</keyword>
<dbReference type="Proteomes" id="UP000556700">
    <property type="component" value="Unassembled WGS sequence"/>
</dbReference>
<reference evidence="1 2" key="1">
    <citation type="submission" date="2020-06" db="EMBL/GenBank/DDBJ databases">
        <authorList>
            <person name="Criscuolo A."/>
        </authorList>
    </citation>
    <scope>NUCLEOTIDE SEQUENCE [LARGE SCALE GENOMIC DNA]</scope>
    <source>
        <strain evidence="2">CIP 110025</strain>
    </source>
</reference>
<sequence>MNCKLTFKERAEIGMKMLEKQKSVTLEQARAQVKWLSENSTSKVKKKRI</sequence>